<organism evidence="2 3">
    <name type="scientific">Gordonia humi</name>
    <dbReference type="NCBI Taxonomy" id="686429"/>
    <lineage>
        <taxon>Bacteria</taxon>
        <taxon>Bacillati</taxon>
        <taxon>Actinomycetota</taxon>
        <taxon>Actinomycetes</taxon>
        <taxon>Mycobacteriales</taxon>
        <taxon>Gordoniaceae</taxon>
        <taxon>Gordonia</taxon>
    </lineage>
</organism>
<feature type="transmembrane region" description="Helical" evidence="1">
    <location>
        <begin position="351"/>
        <end position="384"/>
    </location>
</feature>
<dbReference type="AlphaFoldDB" id="A0A840F588"/>
<dbReference type="Pfam" id="PF06772">
    <property type="entry name" value="LtrA"/>
    <property type="match status" value="1"/>
</dbReference>
<feature type="transmembrane region" description="Helical" evidence="1">
    <location>
        <begin position="90"/>
        <end position="111"/>
    </location>
</feature>
<protein>
    <submittedName>
        <fullName evidence="2">Low temperature requirement protein LtrA</fullName>
    </submittedName>
</protein>
<keyword evidence="1" id="KW-1133">Transmembrane helix</keyword>
<reference evidence="2 3" key="1">
    <citation type="submission" date="2020-08" db="EMBL/GenBank/DDBJ databases">
        <title>Sequencing the genomes of 1000 actinobacteria strains.</title>
        <authorList>
            <person name="Klenk H.-P."/>
        </authorList>
    </citation>
    <scope>NUCLEOTIDE SEQUENCE [LARGE SCALE GENOMIC DNA]</scope>
    <source>
        <strain evidence="2 3">DSM 45298</strain>
    </source>
</reference>
<accession>A0A840F588</accession>
<dbReference type="InterPro" id="IPR010640">
    <property type="entry name" value="Low_temperature_requirement_A"/>
</dbReference>
<name>A0A840F588_9ACTN</name>
<feature type="transmembrane region" description="Helical" evidence="1">
    <location>
        <begin position="179"/>
        <end position="198"/>
    </location>
</feature>
<keyword evidence="1" id="KW-0472">Membrane</keyword>
<feature type="transmembrane region" description="Helical" evidence="1">
    <location>
        <begin position="287"/>
        <end position="307"/>
    </location>
</feature>
<dbReference type="RefSeq" id="WP_343067570.1">
    <property type="nucleotide sequence ID" value="NZ_BAABHL010000001.1"/>
</dbReference>
<feature type="transmembrane region" description="Helical" evidence="1">
    <location>
        <begin position="319"/>
        <end position="344"/>
    </location>
</feature>
<keyword evidence="1" id="KW-0812">Transmembrane</keyword>
<dbReference type="PANTHER" id="PTHR36840">
    <property type="entry name" value="BLL5714 PROTEIN"/>
    <property type="match status" value="1"/>
</dbReference>
<keyword evidence="3" id="KW-1185">Reference proteome</keyword>
<feature type="transmembrane region" description="Helical" evidence="1">
    <location>
        <begin position="57"/>
        <end position="78"/>
    </location>
</feature>
<dbReference type="Proteomes" id="UP000551501">
    <property type="component" value="Unassembled WGS sequence"/>
</dbReference>
<feature type="transmembrane region" description="Helical" evidence="1">
    <location>
        <begin position="153"/>
        <end position="173"/>
    </location>
</feature>
<evidence type="ECO:0000313" key="2">
    <source>
        <dbReference type="EMBL" id="MBB4137814.1"/>
    </source>
</evidence>
<feature type="transmembrane region" description="Helical" evidence="1">
    <location>
        <begin position="27"/>
        <end position="45"/>
    </location>
</feature>
<evidence type="ECO:0000313" key="3">
    <source>
        <dbReference type="Proteomes" id="UP000551501"/>
    </source>
</evidence>
<dbReference type="PANTHER" id="PTHR36840:SF1">
    <property type="entry name" value="BLL5714 PROTEIN"/>
    <property type="match status" value="1"/>
</dbReference>
<evidence type="ECO:0000256" key="1">
    <source>
        <dbReference type="SAM" id="Phobius"/>
    </source>
</evidence>
<feature type="transmembrane region" description="Helical" evidence="1">
    <location>
        <begin position="219"/>
        <end position="239"/>
    </location>
</feature>
<proteinExistence type="predicted"/>
<dbReference type="EMBL" id="JACIFP010000001">
    <property type="protein sequence ID" value="MBB4137814.1"/>
    <property type="molecule type" value="Genomic_DNA"/>
</dbReference>
<feature type="transmembrane region" description="Helical" evidence="1">
    <location>
        <begin position="245"/>
        <end position="266"/>
    </location>
</feature>
<gene>
    <name evidence="2" type="ORF">BKA16_004366</name>
</gene>
<feature type="transmembrane region" description="Helical" evidence="1">
    <location>
        <begin position="123"/>
        <end position="141"/>
    </location>
</feature>
<sequence>MPVRTQLQRMVGRDPDEGERAGSGLEVFYDLIFVVLFSVGGVQLADHLAEGKVFTAVVGYLLVSFAAIWAWINFAWFASAFDTDDPWFRLSVLVQMIGVSVMAVGIPPVFSSIDAGAHIDMKVIVFGYMVMRLGLVPQWLRAARQSEKYRKTCITYAAACIVAQVGWTVVALAPTGLTATIIAVAVCAAIEFLGPVIAETTMTTTPWNPYHITERYSTLIVITLGEGVVGTVAVIQAQIGRTGWTLQTAVLGVTALGVTFAMWWLYTIMPNGEALDEHRNRCFPWGYGMVPVFMACASVGAGMHLIAKWIEGETGDSDLMVVLAVAIPLAVFTVGIIMAHYYLVGHCGMEIVLIVVALLPVLLGVVLVAAGVPLLIAVVVGSFAPVLPTLVIEFSEKFEPATL</sequence>
<comment type="caution">
    <text evidence="2">The sequence shown here is derived from an EMBL/GenBank/DDBJ whole genome shotgun (WGS) entry which is preliminary data.</text>
</comment>